<dbReference type="EMBL" id="CAXLJM020000082">
    <property type="protein sequence ID" value="CAL8130387.1"/>
    <property type="molecule type" value="Genomic_DNA"/>
</dbReference>
<gene>
    <name evidence="1" type="ORF">ODALV1_LOCUS23703</name>
</gene>
<name>A0ABP1RLT7_9HEXA</name>
<proteinExistence type="predicted"/>
<protein>
    <submittedName>
        <fullName evidence="1">Uncharacterized protein</fullName>
    </submittedName>
</protein>
<organism evidence="1 2">
    <name type="scientific">Orchesella dallaii</name>
    <dbReference type="NCBI Taxonomy" id="48710"/>
    <lineage>
        <taxon>Eukaryota</taxon>
        <taxon>Metazoa</taxon>
        <taxon>Ecdysozoa</taxon>
        <taxon>Arthropoda</taxon>
        <taxon>Hexapoda</taxon>
        <taxon>Collembola</taxon>
        <taxon>Entomobryomorpha</taxon>
        <taxon>Entomobryoidea</taxon>
        <taxon>Orchesellidae</taxon>
        <taxon>Orchesellinae</taxon>
        <taxon>Orchesella</taxon>
    </lineage>
</organism>
<evidence type="ECO:0000313" key="2">
    <source>
        <dbReference type="Proteomes" id="UP001642540"/>
    </source>
</evidence>
<dbReference type="Proteomes" id="UP001642540">
    <property type="component" value="Unassembled WGS sequence"/>
</dbReference>
<comment type="caution">
    <text evidence="1">The sequence shown here is derived from an EMBL/GenBank/DDBJ whole genome shotgun (WGS) entry which is preliminary data.</text>
</comment>
<sequence>MSTPQFENYPKNMKELLNQKEFGILAPQVFWVETNSLFRTSFREESPEEALFLEKILLQSYFMETKFEIETLHNVSRQGQAQVIDFVSVRPNFGIKLATLEIIGEAINVLLHKFAVICYEICNGYWELPFLRNSWRRIAEKQMSFFKIYHVWIQRQPSISSFKFSKFMGIFVESGLQQTISLRHRIWRQYKAVNGLKTLRETGIVNGS</sequence>
<evidence type="ECO:0000313" key="1">
    <source>
        <dbReference type="EMBL" id="CAL8130387.1"/>
    </source>
</evidence>
<keyword evidence="2" id="KW-1185">Reference proteome</keyword>
<accession>A0ABP1RLT7</accession>
<reference evidence="1 2" key="1">
    <citation type="submission" date="2024-08" db="EMBL/GenBank/DDBJ databases">
        <authorList>
            <person name="Cucini C."/>
            <person name="Frati F."/>
        </authorList>
    </citation>
    <scope>NUCLEOTIDE SEQUENCE [LARGE SCALE GENOMIC DNA]</scope>
</reference>